<organism evidence="2 3">
    <name type="scientific">Flavobacterium suaedae</name>
    <dbReference type="NCBI Taxonomy" id="1767027"/>
    <lineage>
        <taxon>Bacteria</taxon>
        <taxon>Pseudomonadati</taxon>
        <taxon>Bacteroidota</taxon>
        <taxon>Flavobacteriia</taxon>
        <taxon>Flavobacteriales</taxon>
        <taxon>Flavobacteriaceae</taxon>
        <taxon>Flavobacterium</taxon>
    </lineage>
</organism>
<proteinExistence type="predicted"/>
<dbReference type="RefSeq" id="WP_188620359.1">
    <property type="nucleotide sequence ID" value="NZ_BMJE01000003.1"/>
</dbReference>
<comment type="caution">
    <text evidence="2">The sequence shown here is derived from an EMBL/GenBank/DDBJ whole genome shotgun (WGS) entry which is preliminary data.</text>
</comment>
<protein>
    <submittedName>
        <fullName evidence="2">Uncharacterized protein</fullName>
    </submittedName>
</protein>
<accession>A0ABQ1JSP4</accession>
<evidence type="ECO:0000256" key="1">
    <source>
        <dbReference type="SAM" id="SignalP"/>
    </source>
</evidence>
<feature type="chain" id="PRO_5045871158" evidence="1">
    <location>
        <begin position="20"/>
        <end position="128"/>
    </location>
</feature>
<dbReference type="Proteomes" id="UP000615760">
    <property type="component" value="Unassembled WGS sequence"/>
</dbReference>
<dbReference type="EMBL" id="BMJE01000003">
    <property type="protein sequence ID" value="GGB73767.1"/>
    <property type="molecule type" value="Genomic_DNA"/>
</dbReference>
<evidence type="ECO:0000313" key="2">
    <source>
        <dbReference type="EMBL" id="GGB73767.1"/>
    </source>
</evidence>
<sequence length="128" mass="15181">MKKIITLLLIIASFSVAQAQKQTDDGWRKWEATKCYANIEYRMKYVGKNGEQHHWQVQFKNNYNSIVSFNYHVTDKLQEYNITTHRKTLYAQKLSEAIDVYTTEEDIYLFVDKASLSPYPENFLDCDH</sequence>
<feature type="signal peptide" evidence="1">
    <location>
        <begin position="1"/>
        <end position="19"/>
    </location>
</feature>
<gene>
    <name evidence="2" type="ORF">GCM10007424_12060</name>
</gene>
<reference evidence="3" key="1">
    <citation type="journal article" date="2019" name="Int. J. Syst. Evol. Microbiol.">
        <title>The Global Catalogue of Microorganisms (GCM) 10K type strain sequencing project: providing services to taxonomists for standard genome sequencing and annotation.</title>
        <authorList>
            <consortium name="The Broad Institute Genomics Platform"/>
            <consortium name="The Broad Institute Genome Sequencing Center for Infectious Disease"/>
            <person name="Wu L."/>
            <person name="Ma J."/>
        </authorList>
    </citation>
    <scope>NUCLEOTIDE SEQUENCE [LARGE SCALE GENOMIC DNA]</scope>
    <source>
        <strain evidence="3">CGMCC 1.15461</strain>
    </source>
</reference>
<name>A0ABQ1JSP4_9FLAO</name>
<keyword evidence="1" id="KW-0732">Signal</keyword>
<keyword evidence="3" id="KW-1185">Reference proteome</keyword>
<evidence type="ECO:0000313" key="3">
    <source>
        <dbReference type="Proteomes" id="UP000615760"/>
    </source>
</evidence>